<evidence type="ECO:0000313" key="1">
    <source>
        <dbReference type="EMBL" id="CAG8654220.1"/>
    </source>
</evidence>
<dbReference type="OrthoDB" id="10422427at2759"/>
<keyword evidence="2" id="KW-1185">Reference proteome</keyword>
<accession>A0A9N9DVK0</accession>
<comment type="caution">
    <text evidence="1">The sequence shown here is derived from an EMBL/GenBank/DDBJ whole genome shotgun (WGS) entry which is preliminary data.</text>
</comment>
<evidence type="ECO:0000313" key="2">
    <source>
        <dbReference type="Proteomes" id="UP000789570"/>
    </source>
</evidence>
<protein>
    <submittedName>
        <fullName evidence="1">3626_t:CDS:1</fullName>
    </submittedName>
</protein>
<dbReference type="EMBL" id="CAJVPQ010004567">
    <property type="protein sequence ID" value="CAG8654220.1"/>
    <property type="molecule type" value="Genomic_DNA"/>
</dbReference>
<dbReference type="Proteomes" id="UP000789570">
    <property type="component" value="Unassembled WGS sequence"/>
</dbReference>
<dbReference type="AlphaFoldDB" id="A0A9N9DVK0"/>
<organism evidence="1 2">
    <name type="scientific">Funneliformis caledonium</name>
    <dbReference type="NCBI Taxonomy" id="1117310"/>
    <lineage>
        <taxon>Eukaryota</taxon>
        <taxon>Fungi</taxon>
        <taxon>Fungi incertae sedis</taxon>
        <taxon>Mucoromycota</taxon>
        <taxon>Glomeromycotina</taxon>
        <taxon>Glomeromycetes</taxon>
        <taxon>Glomerales</taxon>
        <taxon>Glomeraceae</taxon>
        <taxon>Funneliformis</taxon>
    </lineage>
</organism>
<reference evidence="1" key="1">
    <citation type="submission" date="2021-06" db="EMBL/GenBank/DDBJ databases">
        <authorList>
            <person name="Kallberg Y."/>
            <person name="Tangrot J."/>
            <person name="Rosling A."/>
        </authorList>
    </citation>
    <scope>NUCLEOTIDE SEQUENCE</scope>
    <source>
        <strain evidence="1">UK204</strain>
    </source>
</reference>
<proteinExistence type="predicted"/>
<sequence length="215" mass="24405">MSQKTLKIQMKNYENDNLIRDQTRNTIIKIGGICTLTKTHSLVLDSTTGQVNRLKIGNNGYDGIGSIKIEDGVIKFIVKCVCKQTPTDVSALQGVLTRYPDHIGLMVVATQALKEVKNLAKISEQTILVIEFVDLKNLKDILTKTEIITKAIIECHTEETIYKGYKRYHKGNLIEEAREKRKVITIQKKYTGVLRSNPFKRIQNSTKRVISKDKN</sequence>
<name>A0A9N9DVK0_9GLOM</name>
<gene>
    <name evidence="1" type="ORF">FCALED_LOCUS11226</name>
</gene>